<dbReference type="EMBL" id="JASNWA010000010">
    <property type="protein sequence ID" value="KAK3167801.1"/>
    <property type="molecule type" value="Genomic_DNA"/>
</dbReference>
<dbReference type="AlphaFoldDB" id="A0AAE0DFK9"/>
<gene>
    <name evidence="1" type="ORF">OEA41_004247</name>
</gene>
<keyword evidence="2" id="KW-1185">Reference proteome</keyword>
<organism evidence="1 2">
    <name type="scientific">Lepraria neglecta</name>
    <dbReference type="NCBI Taxonomy" id="209136"/>
    <lineage>
        <taxon>Eukaryota</taxon>
        <taxon>Fungi</taxon>
        <taxon>Dikarya</taxon>
        <taxon>Ascomycota</taxon>
        <taxon>Pezizomycotina</taxon>
        <taxon>Lecanoromycetes</taxon>
        <taxon>OSLEUM clade</taxon>
        <taxon>Lecanoromycetidae</taxon>
        <taxon>Lecanorales</taxon>
        <taxon>Lecanorineae</taxon>
        <taxon>Stereocaulaceae</taxon>
        <taxon>Lepraria</taxon>
    </lineage>
</organism>
<dbReference type="Proteomes" id="UP001276659">
    <property type="component" value="Unassembled WGS sequence"/>
</dbReference>
<protein>
    <submittedName>
        <fullName evidence="1">Uncharacterized protein</fullName>
    </submittedName>
</protein>
<comment type="caution">
    <text evidence="1">The sequence shown here is derived from an EMBL/GenBank/DDBJ whole genome shotgun (WGS) entry which is preliminary data.</text>
</comment>
<name>A0AAE0DFK9_9LECA</name>
<evidence type="ECO:0000313" key="1">
    <source>
        <dbReference type="EMBL" id="KAK3167801.1"/>
    </source>
</evidence>
<accession>A0AAE0DFK9</accession>
<sequence length="212" mass="25363">MASQQRHRDDRHNTALSTNNYYLSILIYDARLFVPEFTFFAARKMFYNEPQLYLSRVGLDRSFYRSHEVEQYRDSKHRYNGFHPDLSSLCSERDAITERHHEELAESLVQYTGIFDEQQHIYDGGQDLQSLRAGIEKLPKLTKVSISNFKRYDTVPPKDKHRWYQDQARKEFECAVEPLWYCQERGNYDEVDCYPWDCRGLQNLILAISKER</sequence>
<evidence type="ECO:0000313" key="2">
    <source>
        <dbReference type="Proteomes" id="UP001276659"/>
    </source>
</evidence>
<proteinExistence type="predicted"/>
<reference evidence="1" key="1">
    <citation type="submission" date="2022-11" db="EMBL/GenBank/DDBJ databases">
        <title>Chromosomal genome sequence assembly and mating type (MAT) locus characterization of the leprose asexual lichenized fungus Lepraria neglecta (Nyl.) Erichsen.</title>
        <authorList>
            <person name="Allen J.L."/>
            <person name="Pfeffer B."/>
        </authorList>
    </citation>
    <scope>NUCLEOTIDE SEQUENCE</scope>
    <source>
        <strain evidence="1">Allen 5258</strain>
    </source>
</reference>